<evidence type="ECO:0008006" key="4">
    <source>
        <dbReference type="Google" id="ProtNLM"/>
    </source>
</evidence>
<keyword evidence="1" id="KW-0732">Signal</keyword>
<proteinExistence type="predicted"/>
<reference evidence="2 3" key="1">
    <citation type="submission" date="2018-12" db="EMBL/GenBank/DDBJ databases">
        <title>Complete genome of Nonlabens sp. MJ115.</title>
        <authorList>
            <person name="Choi H.S."/>
            <person name="Jung J."/>
        </authorList>
    </citation>
    <scope>NUCLEOTIDE SEQUENCE [LARGE SCALE GENOMIC DNA]</scope>
    <source>
        <strain evidence="2 3">MJ115</strain>
    </source>
</reference>
<name>A0A3S9MY72_9FLAO</name>
<sequence length="253" mass="28945">MQKALLSLLLLVFITIASCNQDHINPATIVEETMMAHGTDVMDNATVDFNFRGIDYSVSRSNGYFEYSRSFNQAGNKVVDRLTNDGFTRSINDSIVQLPDSLSSRYRSSLNSVVYFAQLPYGLDNPAVNLEYLGTDSIKQNKYHEIKVTFDETGGGEDHEDEFLYWINVQDSLIDYLAYSYCEEDCGLRFRESINRKNIKGIVIQDYNNYNPEQEAAELEDLDRLFEKDQLNLLSTIRTEFPEVSLNDEVADL</sequence>
<dbReference type="Pfam" id="PF20113">
    <property type="entry name" value="DUF6503"/>
    <property type="match status" value="1"/>
</dbReference>
<dbReference type="PROSITE" id="PS51257">
    <property type="entry name" value="PROKAR_LIPOPROTEIN"/>
    <property type="match status" value="1"/>
</dbReference>
<dbReference type="KEGG" id="noj:EJ995_07805"/>
<accession>A0A3S9MY72</accession>
<dbReference type="EMBL" id="CP034549">
    <property type="protein sequence ID" value="AZQ44140.1"/>
    <property type="molecule type" value="Genomic_DNA"/>
</dbReference>
<keyword evidence="3" id="KW-1185">Reference proteome</keyword>
<dbReference type="AlphaFoldDB" id="A0A3S9MY72"/>
<dbReference type="RefSeq" id="WP_126447283.1">
    <property type="nucleotide sequence ID" value="NZ_CP034549.1"/>
</dbReference>
<gene>
    <name evidence="2" type="ORF">EJ995_07805</name>
</gene>
<protein>
    <recommendedName>
        <fullName evidence="4">Deoxyribose-phosphate aldolase</fullName>
    </recommendedName>
</protein>
<dbReference type="InterPro" id="IPR045444">
    <property type="entry name" value="DUF6503"/>
</dbReference>
<organism evidence="2 3">
    <name type="scientific">Nonlabens ponticola</name>
    <dbReference type="NCBI Taxonomy" id="2496866"/>
    <lineage>
        <taxon>Bacteria</taxon>
        <taxon>Pseudomonadati</taxon>
        <taxon>Bacteroidota</taxon>
        <taxon>Flavobacteriia</taxon>
        <taxon>Flavobacteriales</taxon>
        <taxon>Flavobacteriaceae</taxon>
        <taxon>Nonlabens</taxon>
    </lineage>
</organism>
<evidence type="ECO:0000313" key="3">
    <source>
        <dbReference type="Proteomes" id="UP000279600"/>
    </source>
</evidence>
<dbReference type="OrthoDB" id="982433at2"/>
<dbReference type="Proteomes" id="UP000279600">
    <property type="component" value="Chromosome"/>
</dbReference>
<feature type="signal peptide" evidence="1">
    <location>
        <begin position="1"/>
        <end position="19"/>
    </location>
</feature>
<feature type="chain" id="PRO_5019178965" description="Deoxyribose-phosphate aldolase" evidence="1">
    <location>
        <begin position="20"/>
        <end position="253"/>
    </location>
</feature>
<evidence type="ECO:0000256" key="1">
    <source>
        <dbReference type="SAM" id="SignalP"/>
    </source>
</evidence>
<evidence type="ECO:0000313" key="2">
    <source>
        <dbReference type="EMBL" id="AZQ44140.1"/>
    </source>
</evidence>